<dbReference type="STRING" id="1451189.CFAL_01225"/>
<feature type="transmembrane region" description="Helical" evidence="2">
    <location>
        <begin position="82"/>
        <end position="104"/>
    </location>
</feature>
<evidence type="ECO:0000256" key="1">
    <source>
        <dbReference type="SAM" id="MobiDB-lite"/>
    </source>
</evidence>
<evidence type="ECO:0000256" key="2">
    <source>
        <dbReference type="SAM" id="Phobius"/>
    </source>
</evidence>
<comment type="caution">
    <text evidence="3">The sequence shown here is derived from an EMBL/GenBank/DDBJ whole genome shotgun (WGS) entry which is preliminary data.</text>
</comment>
<feature type="transmembrane region" description="Helical" evidence="2">
    <location>
        <begin position="20"/>
        <end position="38"/>
    </location>
</feature>
<organism evidence="3 4">
    <name type="scientific">Corynebacterium falsenii</name>
    <dbReference type="NCBI Taxonomy" id="108486"/>
    <lineage>
        <taxon>Bacteria</taxon>
        <taxon>Bacillati</taxon>
        <taxon>Actinomycetota</taxon>
        <taxon>Actinomycetes</taxon>
        <taxon>Mycobacteriales</taxon>
        <taxon>Corynebacteriaceae</taxon>
        <taxon>Corynebacterium</taxon>
    </lineage>
</organism>
<proteinExistence type="predicted"/>
<sequence length="195" mass="21641">MLGLVGAMSGVTEYLTPSPPVSIAFFVVMLLLQIWPLYLTQQSTYGHFRHPVNRMYSLFSVIGIVGTIVMFSFMVIRSSVVAVSIAGSLMFMGIVGAGVLAFFATPWRDHMFREDMVRRERSRESAGDRGLAREKIAAAQRTLAQKTQKTQNTLRAQKTLGAQKVQKAQPAQEAQKAQKTQEAQKTQQSQQSQGE</sequence>
<keyword evidence="2" id="KW-1133">Transmembrane helix</keyword>
<name>A0A418Q5G5_9CORY</name>
<dbReference type="EMBL" id="QXJK01000011">
    <property type="protein sequence ID" value="RIX33866.1"/>
    <property type="molecule type" value="Genomic_DNA"/>
</dbReference>
<dbReference type="Proteomes" id="UP000285278">
    <property type="component" value="Unassembled WGS sequence"/>
</dbReference>
<feature type="region of interest" description="Disordered" evidence="1">
    <location>
        <begin position="143"/>
        <end position="195"/>
    </location>
</feature>
<feature type="compositionally biased region" description="Polar residues" evidence="1">
    <location>
        <begin position="143"/>
        <end position="156"/>
    </location>
</feature>
<evidence type="ECO:0000313" key="3">
    <source>
        <dbReference type="EMBL" id="RIX33866.1"/>
    </source>
</evidence>
<keyword evidence="4" id="KW-1185">Reference proteome</keyword>
<keyword evidence="2" id="KW-0472">Membrane</keyword>
<protein>
    <submittedName>
        <fullName evidence="3">Uncharacterized protein</fullName>
    </submittedName>
</protein>
<keyword evidence="2" id="KW-0812">Transmembrane</keyword>
<gene>
    <name evidence="3" type="ORF">D3M95_09235</name>
</gene>
<feature type="transmembrane region" description="Helical" evidence="2">
    <location>
        <begin position="58"/>
        <end position="76"/>
    </location>
</feature>
<reference evidence="3 4" key="1">
    <citation type="submission" date="2018-09" db="EMBL/GenBank/DDBJ databases">
        <title>Optimization and identification of Corynebacterium falsenii FN1-14 from fish paste.</title>
        <authorList>
            <person name="Daroonpunt R."/>
            <person name="Tanasupawat S."/>
        </authorList>
    </citation>
    <scope>NUCLEOTIDE SEQUENCE [LARGE SCALE GENOMIC DNA]</scope>
    <source>
        <strain evidence="3 4">FN1-14</strain>
    </source>
</reference>
<evidence type="ECO:0000313" key="4">
    <source>
        <dbReference type="Proteomes" id="UP000285278"/>
    </source>
</evidence>
<dbReference type="AlphaFoldDB" id="A0A418Q5G5"/>
<accession>A0A418Q5G5</accession>
<feature type="compositionally biased region" description="Low complexity" evidence="1">
    <location>
        <begin position="162"/>
        <end position="195"/>
    </location>
</feature>